<evidence type="ECO:0000256" key="1">
    <source>
        <dbReference type="ARBA" id="ARBA00004245"/>
    </source>
</evidence>
<dbReference type="InterPro" id="IPR026962">
    <property type="entry name" value="KTNB1"/>
</dbReference>
<dbReference type="PRINTS" id="PR00320">
    <property type="entry name" value="GPROTEINBRPT"/>
</dbReference>
<feature type="compositionally biased region" description="Low complexity" evidence="9">
    <location>
        <begin position="437"/>
        <end position="447"/>
    </location>
</feature>
<feature type="compositionally biased region" description="Low complexity" evidence="9">
    <location>
        <begin position="533"/>
        <end position="545"/>
    </location>
</feature>
<dbReference type="PROSITE" id="PS50082">
    <property type="entry name" value="WD_REPEATS_2"/>
    <property type="match status" value="5"/>
</dbReference>
<dbReference type="InterPro" id="IPR001680">
    <property type="entry name" value="WD40_rpt"/>
</dbReference>
<evidence type="ECO:0000256" key="7">
    <source>
        <dbReference type="HAMAP-Rule" id="MF_03022"/>
    </source>
</evidence>
<feature type="compositionally biased region" description="Polar residues" evidence="9">
    <location>
        <begin position="510"/>
        <end position="522"/>
    </location>
</feature>
<feature type="region of interest" description="Disordered" evidence="9">
    <location>
        <begin position="322"/>
        <end position="372"/>
    </location>
</feature>
<dbReference type="PANTHER" id="PTHR19845">
    <property type="entry name" value="KATANIN P80 SUBUNIT"/>
    <property type="match status" value="1"/>
</dbReference>
<keyword evidence="3 8" id="KW-0853">WD repeat</keyword>
<dbReference type="InterPro" id="IPR036322">
    <property type="entry name" value="WD40_repeat_dom_sf"/>
</dbReference>
<dbReference type="SMART" id="SM00320">
    <property type="entry name" value="WD40"/>
    <property type="match status" value="6"/>
</dbReference>
<comment type="caution">
    <text evidence="11">The sequence shown here is derived from an EMBL/GenBank/DDBJ whole genome shotgun (WGS) entry which is preliminary data.</text>
</comment>
<evidence type="ECO:0000256" key="4">
    <source>
        <dbReference type="ARBA" id="ARBA00022701"/>
    </source>
</evidence>
<feature type="domain" description="Katanin p80 subunit C-terminal" evidence="10">
    <location>
        <begin position="649"/>
        <end position="808"/>
    </location>
</feature>
<evidence type="ECO:0000259" key="10">
    <source>
        <dbReference type="Pfam" id="PF13925"/>
    </source>
</evidence>
<dbReference type="EMBL" id="CAXLJM020000020">
    <property type="protein sequence ID" value="CAL8086893.1"/>
    <property type="molecule type" value="Genomic_DNA"/>
</dbReference>
<dbReference type="Pfam" id="PF13925">
    <property type="entry name" value="Katanin_con80"/>
    <property type="match status" value="1"/>
</dbReference>
<sequence>MKDWKCKSTKPTMSHAVKRAWKLQEFPAHAANVNSVSLGHKSGRVLVTGGGDKKVNLWAVGKPNCIMSLSGHSTPVDCVRFSITEEQVCAGSQAGALKIWDLETAKILRTLTGHRASIRCVDFHPYGDFLASGSSDSGIKMWDIRKKGCIFGYKGHNSTVNSLKFSPDGQWIASGGEDNYVKIWDIRVGKVLSEFSEHTGPVTDVEFHPHEFLLASSSLDRTVKFWDLETFSLVSSSLADVPPIRCITYHPNGSCLFAASPDILRVHGWEPPETFDAVPTSWSRIQDIAVSQDQLVGVTTQLTNVSIFVVDLRRVHPVGNAKSMRASLSSGHSLRKNFNKERSSEFAESLNAMKASEESDSLPTDPEDEINIPLNQSDFRQIFAPHRDLPRTPPPEDYIPDEEPSLATSTESESPRPESYTKNTKFRYVNSRESSRNRNSPENTPRRASVPNFVPGQVAHNHHNRNLSPAVCLTSRSRSPDCMSSRQSSLSDDSSGPYSGRSTETHRSTQLDSGYNSHSQPPSHGPRVGNMKPSPSESSLIPSPSKENVQYSSPSKTIQPLQPLPRSPERPLAQCQVKPMPKVTPANHNDALMKTEYCKPDADDFVPIPIDRPSGLAIDDFLPKKSAVAYDGGIHVDVTEADVFTNLAREHQPILAVMATRQRNLRIIFNVWQTKDVKTAVEAAVNLNDIAVVVDLLGVLAHRPSIWNLDLCVALLPSILQLLQSRYEAHLTAGCNALRLILKNFASVIKTNIESPIQTVGVDISREERYNKSMECYRHLVAIRAFTLKRQTVQGKIGHTFRELHIHLSSLD</sequence>
<feature type="region of interest" description="Disordered" evidence="9">
    <location>
        <begin position="385"/>
        <end position="573"/>
    </location>
</feature>
<dbReference type="PROSITE" id="PS00678">
    <property type="entry name" value="WD_REPEATS_1"/>
    <property type="match status" value="3"/>
</dbReference>
<comment type="similarity">
    <text evidence="7">Belongs to the WD repeat KATNB1 family.</text>
</comment>
<dbReference type="InterPro" id="IPR020472">
    <property type="entry name" value="WD40_PAC1"/>
</dbReference>
<evidence type="ECO:0000256" key="6">
    <source>
        <dbReference type="ARBA" id="ARBA00023212"/>
    </source>
</evidence>
<dbReference type="Pfam" id="PF00400">
    <property type="entry name" value="WD40"/>
    <property type="match status" value="5"/>
</dbReference>
<gene>
    <name evidence="7" type="primary">KATNB1</name>
    <name evidence="11" type="ORF">ODALV1_LOCUS6580</name>
</gene>
<dbReference type="PROSITE" id="PS50294">
    <property type="entry name" value="WD_REPEATS_REGION"/>
    <property type="match status" value="5"/>
</dbReference>
<dbReference type="InterPro" id="IPR015943">
    <property type="entry name" value="WD40/YVTN_repeat-like_dom_sf"/>
</dbReference>
<keyword evidence="5" id="KW-0677">Repeat</keyword>
<evidence type="ECO:0000256" key="9">
    <source>
        <dbReference type="SAM" id="MobiDB-lite"/>
    </source>
</evidence>
<feature type="compositionally biased region" description="Low complexity" evidence="9">
    <location>
        <begin position="481"/>
        <end position="499"/>
    </location>
</feature>
<feature type="compositionally biased region" description="Polar residues" evidence="9">
    <location>
        <begin position="546"/>
        <end position="560"/>
    </location>
</feature>
<dbReference type="Gene3D" id="2.130.10.10">
    <property type="entry name" value="YVTN repeat-like/Quinoprotein amine dehydrogenase"/>
    <property type="match status" value="2"/>
</dbReference>
<feature type="repeat" description="WD" evidence="8">
    <location>
        <begin position="26"/>
        <end position="68"/>
    </location>
</feature>
<keyword evidence="6 7" id="KW-0206">Cytoskeleton</keyword>
<dbReference type="HAMAP" id="MF_03022">
    <property type="entry name" value="Katanin_p80_B1"/>
    <property type="match status" value="1"/>
</dbReference>
<evidence type="ECO:0000256" key="5">
    <source>
        <dbReference type="ARBA" id="ARBA00022737"/>
    </source>
</evidence>
<dbReference type="InterPro" id="IPR028021">
    <property type="entry name" value="Katanin_C-terminal"/>
</dbReference>
<reference evidence="11 12" key="1">
    <citation type="submission" date="2024-08" db="EMBL/GenBank/DDBJ databases">
        <authorList>
            <person name="Cucini C."/>
            <person name="Frati F."/>
        </authorList>
    </citation>
    <scope>NUCLEOTIDE SEQUENCE [LARGE SCALE GENOMIC DNA]</scope>
</reference>
<dbReference type="CDD" id="cd00200">
    <property type="entry name" value="WD40"/>
    <property type="match status" value="1"/>
</dbReference>
<evidence type="ECO:0000256" key="2">
    <source>
        <dbReference type="ARBA" id="ARBA00022490"/>
    </source>
</evidence>
<keyword evidence="12" id="KW-1185">Reference proteome</keyword>
<organism evidence="11 12">
    <name type="scientific">Orchesella dallaii</name>
    <dbReference type="NCBI Taxonomy" id="48710"/>
    <lineage>
        <taxon>Eukaryota</taxon>
        <taxon>Metazoa</taxon>
        <taxon>Ecdysozoa</taxon>
        <taxon>Arthropoda</taxon>
        <taxon>Hexapoda</taxon>
        <taxon>Collembola</taxon>
        <taxon>Entomobryomorpha</taxon>
        <taxon>Entomobryoidea</taxon>
        <taxon>Orchesellidae</taxon>
        <taxon>Orchesellinae</taxon>
        <taxon>Orchesella</taxon>
    </lineage>
</organism>
<evidence type="ECO:0000313" key="12">
    <source>
        <dbReference type="Proteomes" id="UP001642540"/>
    </source>
</evidence>
<keyword evidence="4 7" id="KW-0493">Microtubule</keyword>
<feature type="repeat" description="WD" evidence="8">
    <location>
        <begin position="69"/>
        <end position="110"/>
    </location>
</feature>
<keyword evidence="7" id="KW-0498">Mitosis</keyword>
<evidence type="ECO:0000313" key="11">
    <source>
        <dbReference type="EMBL" id="CAL8086893.1"/>
    </source>
</evidence>
<feature type="repeat" description="WD" evidence="8">
    <location>
        <begin position="111"/>
        <end position="145"/>
    </location>
</feature>
<keyword evidence="7" id="KW-0132">Cell division</keyword>
<proteinExistence type="inferred from homology"/>
<comment type="function">
    <text evidence="7">Participates in a complex which severs microtubules in an ATP-dependent manner. May act to target the enzymatic subunit of this complex to sites of action such as the centrosome. Microtubule severing may promote rapid reorganization of cellular microtubule arrays and the release of microtubules from the centrosome following nucleation.</text>
</comment>
<keyword evidence="7" id="KW-0131">Cell cycle</keyword>
<dbReference type="PANTHER" id="PTHR19845:SF0">
    <property type="entry name" value="KATANIN P80 WD40 REPEAT-CONTAINING SUBUNIT B1"/>
    <property type="match status" value="1"/>
</dbReference>
<comment type="subunit">
    <text evidence="7">Interacts with KATNA1. This interaction enhances the microtubule binding and severing activity of KATNA1 and also targets this activity to the centrosome.</text>
</comment>
<dbReference type="SUPFAM" id="SSF50978">
    <property type="entry name" value="WD40 repeat-like"/>
    <property type="match status" value="1"/>
</dbReference>
<protein>
    <recommendedName>
        <fullName evidence="7">Katanin p80 WD40 repeat-containing subunit B1</fullName>
        <shortName evidence="7">Katanin p80 subunit B1</shortName>
    </recommendedName>
    <alternativeName>
        <fullName evidence="7">p80 katanin</fullName>
    </alternativeName>
</protein>
<feature type="repeat" description="WD" evidence="8">
    <location>
        <begin position="153"/>
        <end position="194"/>
    </location>
</feature>
<comment type="subcellular location">
    <subcellularLocation>
        <location evidence="1 7">Cytoplasm</location>
        <location evidence="1 7">Cytoskeleton</location>
    </subcellularLocation>
    <subcellularLocation>
        <location evidence="7">Cytoplasm</location>
    </subcellularLocation>
    <subcellularLocation>
        <location evidence="7">Cytoplasm</location>
        <location evidence="7">Cytoskeleton</location>
        <location evidence="7">Microtubule organizing center</location>
        <location evidence="7">Centrosome</location>
    </subcellularLocation>
    <subcellularLocation>
        <location evidence="7">Cytoplasm</location>
        <location evidence="7">Cytoskeleton</location>
        <location evidence="7">Spindle pole</location>
    </subcellularLocation>
    <subcellularLocation>
        <location evidence="7">Cytoplasm</location>
        <location evidence="7">Cytoskeleton</location>
        <location evidence="7">Spindle</location>
    </subcellularLocation>
    <text evidence="7">Predominantly cytoplasmic. Localized to the interphase centrosome and mitotic spindle poles.</text>
</comment>
<name>A0ABP1Q2I6_9HEXA</name>
<evidence type="ECO:0000256" key="3">
    <source>
        <dbReference type="ARBA" id="ARBA00022574"/>
    </source>
</evidence>
<feature type="repeat" description="WD" evidence="8">
    <location>
        <begin position="195"/>
        <end position="236"/>
    </location>
</feature>
<evidence type="ECO:0000256" key="8">
    <source>
        <dbReference type="PROSITE-ProRule" id="PRU00221"/>
    </source>
</evidence>
<dbReference type="InterPro" id="IPR019775">
    <property type="entry name" value="WD40_repeat_CS"/>
</dbReference>
<keyword evidence="2 7" id="KW-0963">Cytoplasm</keyword>
<dbReference type="Proteomes" id="UP001642540">
    <property type="component" value="Unassembled WGS sequence"/>
</dbReference>
<accession>A0ABP1Q2I6</accession>